<name>A0A4U0U421_9PEZI</name>
<evidence type="ECO:0000313" key="6">
    <source>
        <dbReference type="EMBL" id="TKA29841.1"/>
    </source>
</evidence>
<keyword evidence="3" id="KW-0539">Nucleus</keyword>
<feature type="compositionally biased region" description="Acidic residues" evidence="4">
    <location>
        <begin position="398"/>
        <end position="409"/>
    </location>
</feature>
<proteinExistence type="predicted"/>
<evidence type="ECO:0000256" key="3">
    <source>
        <dbReference type="ARBA" id="ARBA00023242"/>
    </source>
</evidence>
<dbReference type="GO" id="GO:0005634">
    <property type="term" value="C:nucleus"/>
    <property type="evidence" value="ECO:0007669"/>
    <property type="project" value="UniProtKB-SubCell"/>
</dbReference>
<dbReference type="OrthoDB" id="5043642at2759"/>
<organism evidence="6 7">
    <name type="scientific">Salinomyces thailandicus</name>
    <dbReference type="NCBI Taxonomy" id="706561"/>
    <lineage>
        <taxon>Eukaryota</taxon>
        <taxon>Fungi</taxon>
        <taxon>Dikarya</taxon>
        <taxon>Ascomycota</taxon>
        <taxon>Pezizomycotina</taxon>
        <taxon>Dothideomycetes</taxon>
        <taxon>Dothideomycetidae</taxon>
        <taxon>Mycosphaerellales</taxon>
        <taxon>Teratosphaeriaceae</taxon>
        <taxon>Salinomyces</taxon>
    </lineage>
</organism>
<dbReference type="PROSITE" id="PS50013">
    <property type="entry name" value="CHROMO_2"/>
    <property type="match status" value="2"/>
</dbReference>
<feature type="region of interest" description="Disordered" evidence="4">
    <location>
        <begin position="609"/>
        <end position="629"/>
    </location>
</feature>
<dbReference type="EMBL" id="NAJL01000013">
    <property type="protein sequence ID" value="TKA29841.1"/>
    <property type="molecule type" value="Genomic_DNA"/>
</dbReference>
<feature type="domain" description="Chromo" evidence="5">
    <location>
        <begin position="526"/>
        <end position="593"/>
    </location>
</feature>
<feature type="compositionally biased region" description="Polar residues" evidence="4">
    <location>
        <begin position="360"/>
        <end position="388"/>
    </location>
</feature>
<feature type="compositionally biased region" description="Acidic residues" evidence="4">
    <location>
        <begin position="514"/>
        <end position="527"/>
    </location>
</feature>
<reference evidence="6 7" key="1">
    <citation type="submission" date="2017-03" db="EMBL/GenBank/DDBJ databases">
        <title>Genomes of endolithic fungi from Antarctica.</title>
        <authorList>
            <person name="Coleine C."/>
            <person name="Masonjones S."/>
            <person name="Stajich J.E."/>
        </authorList>
    </citation>
    <scope>NUCLEOTIDE SEQUENCE [LARGE SCALE GENOMIC DNA]</scope>
    <source>
        <strain evidence="6 7">CCFEE 6315</strain>
    </source>
</reference>
<feature type="compositionally biased region" description="Polar residues" evidence="4">
    <location>
        <begin position="483"/>
        <end position="492"/>
    </location>
</feature>
<comment type="subunit">
    <text evidence="2">Component of the NuA4 histone acetyltransferase complex.</text>
</comment>
<dbReference type="SUPFAM" id="SSF54160">
    <property type="entry name" value="Chromo domain-like"/>
    <property type="match status" value="2"/>
</dbReference>
<accession>A0A4U0U421</accession>
<dbReference type="InterPro" id="IPR051219">
    <property type="entry name" value="Heterochromatin_chromo-domain"/>
</dbReference>
<sequence length="1016" mass="115942">MKVSQLYVLATAAETSYYANASQRDHTGLQSFVTERSLFYREGLLPVGPSDHGPRGAHILARQQHHTGAFYVVNIAGVMLKAIGIDKILDYVSSEHLEEFENRQFVAEAEDEAKMKRQKLERQQHRRERARSKGTVVLQEVDDAERSVSDSADGAKRRGRARPTYTQFYKVPAERRRRKRDPQTGELMPLSDAGESESSSEGPDPRDEAPSTHVSSSGASQAEQLQRRRRERDPVTSELLPLKPSDRTAAHWNPSNAKKRPRRRRHPLTGKLMPLGWRFRPDASTGQLSRVTNDVPPGMRRLSISERDSAKRVKLSQSPARSLQQTSAEGTPESEESSAKPKRPGETPRHGSLKIDTGLFATTTTVGKGSSNTKPYKQSRLTSFTQPTAKDLAAHDESQEEQDELDEGEYMVEDILAHRVSDPKTHPPKFGNKPVTLYQVKWEGWSKPSWEPIESFRDRSVVADYHKQLVEGTQERPPDLLNGGSTADTASSSRDKHTAKQQLQVATPAQRSESEEDEDSDDGSTFDIDEIVGHKLSDPKTHGLDYQKAPIMLYKVKWKGFEDHTWEPISSFVDPNIVNEYRRSKHMAILRVKAGFAFQQATFRTRVKLHGPGESGKELSERPQEFSKRVPHTEVANTDALADYATPTGFTVEEIKRLGDFPDYATLSGVPLPRPYEGFDIAKAVPRPYRPLRWAYHQTMSFTKLEPDWWLELEHSYTTRIKQREELFEQHGSQVLQALPGSEIATKELMEMCLQFLCARYPQYFEIDTDNMVFHNGILRTKTNLRSMGPLHVLLHNVPEDFAITLRDPDTGMYVFRAGIICSSLGWSLGSKIGMKLHEIHQPIPDYKEKMQFSMDRYFSKKPTEKPIQRGSWGLEIDEPLFMPPDDPHGKLREKQDPSHTVDRCNLRVDWQTLRRLPLSAAIVFNFKALFTPVSEFKDEPYIPSLMLKVLREGKQSLMEYKGTWHTEHVVVPAMEAYEREQRRSGLVAEDWEPHTLEESPFFPGWESKWHRQQGY</sequence>
<feature type="compositionally biased region" description="Basic residues" evidence="4">
    <location>
        <begin position="257"/>
        <end position="268"/>
    </location>
</feature>
<protein>
    <recommendedName>
        <fullName evidence="5">Chromo domain-containing protein</fullName>
    </recommendedName>
</protein>
<comment type="subcellular location">
    <subcellularLocation>
        <location evidence="1">Nucleus</location>
    </subcellularLocation>
</comment>
<dbReference type="PANTHER" id="PTHR22812">
    <property type="entry name" value="CHROMOBOX PROTEIN"/>
    <property type="match status" value="1"/>
</dbReference>
<feature type="compositionally biased region" description="Basic and acidic residues" evidence="4">
    <location>
        <begin position="615"/>
        <end position="629"/>
    </location>
</feature>
<keyword evidence="7" id="KW-1185">Reference proteome</keyword>
<feature type="compositionally biased region" description="Polar residues" evidence="4">
    <location>
        <begin position="500"/>
        <end position="511"/>
    </location>
</feature>
<dbReference type="SMART" id="SM00298">
    <property type="entry name" value="CHROMO"/>
    <property type="match status" value="2"/>
</dbReference>
<feature type="compositionally biased region" description="Polar residues" evidence="4">
    <location>
        <begin position="212"/>
        <end position="224"/>
    </location>
</feature>
<dbReference type="InterPro" id="IPR023780">
    <property type="entry name" value="Chromo_domain"/>
</dbReference>
<comment type="caution">
    <text evidence="6">The sequence shown here is derived from an EMBL/GenBank/DDBJ whole genome shotgun (WGS) entry which is preliminary data.</text>
</comment>
<dbReference type="AlphaFoldDB" id="A0A4U0U421"/>
<dbReference type="GO" id="GO:0006338">
    <property type="term" value="P:chromatin remodeling"/>
    <property type="evidence" value="ECO:0007669"/>
    <property type="project" value="UniProtKB-ARBA"/>
</dbReference>
<evidence type="ECO:0000313" key="7">
    <source>
        <dbReference type="Proteomes" id="UP000308549"/>
    </source>
</evidence>
<feature type="compositionally biased region" description="Polar residues" evidence="4">
    <location>
        <begin position="315"/>
        <end position="329"/>
    </location>
</feature>
<dbReference type="Pfam" id="PF11927">
    <property type="entry name" value="HODM_asu-like"/>
    <property type="match status" value="1"/>
</dbReference>
<feature type="compositionally biased region" description="Basic and acidic residues" evidence="4">
    <location>
        <begin position="144"/>
        <end position="156"/>
    </location>
</feature>
<feature type="region of interest" description="Disordered" evidence="4">
    <location>
        <begin position="116"/>
        <end position="409"/>
    </location>
</feature>
<dbReference type="Gene3D" id="2.40.50.40">
    <property type="match status" value="2"/>
</dbReference>
<dbReference type="InterPro" id="IPR021848">
    <property type="entry name" value="HODM_asu-like"/>
</dbReference>
<feature type="region of interest" description="Disordered" evidence="4">
    <location>
        <begin position="471"/>
        <end position="527"/>
    </location>
</feature>
<feature type="domain" description="Chromo" evidence="5">
    <location>
        <begin position="410"/>
        <end position="468"/>
    </location>
</feature>
<feature type="compositionally biased region" description="Basic and acidic residues" evidence="4">
    <location>
        <begin position="337"/>
        <end position="349"/>
    </location>
</feature>
<evidence type="ECO:0000256" key="2">
    <source>
        <dbReference type="ARBA" id="ARBA00011353"/>
    </source>
</evidence>
<evidence type="ECO:0000259" key="5">
    <source>
        <dbReference type="PROSITE" id="PS50013"/>
    </source>
</evidence>
<gene>
    <name evidence="6" type="ORF">B0A50_03205</name>
</gene>
<dbReference type="InterPro" id="IPR016197">
    <property type="entry name" value="Chromo-like_dom_sf"/>
</dbReference>
<evidence type="ECO:0000256" key="1">
    <source>
        <dbReference type="ARBA" id="ARBA00004123"/>
    </source>
</evidence>
<evidence type="ECO:0000256" key="4">
    <source>
        <dbReference type="SAM" id="MobiDB-lite"/>
    </source>
</evidence>
<dbReference type="Pfam" id="PF00385">
    <property type="entry name" value="Chromo"/>
    <property type="match status" value="1"/>
</dbReference>
<dbReference type="Proteomes" id="UP000308549">
    <property type="component" value="Unassembled WGS sequence"/>
</dbReference>
<dbReference type="InterPro" id="IPR000953">
    <property type="entry name" value="Chromo/chromo_shadow_dom"/>
</dbReference>